<evidence type="ECO:0000313" key="2">
    <source>
        <dbReference type="EMBL" id="HIT50574.1"/>
    </source>
</evidence>
<keyword evidence="1" id="KW-0812">Transmembrane</keyword>
<feature type="transmembrane region" description="Helical" evidence="1">
    <location>
        <begin position="131"/>
        <end position="148"/>
    </location>
</feature>
<feature type="transmembrane region" description="Helical" evidence="1">
    <location>
        <begin position="58"/>
        <end position="79"/>
    </location>
</feature>
<feature type="transmembrane region" description="Helical" evidence="1">
    <location>
        <begin position="85"/>
        <end position="102"/>
    </location>
</feature>
<feature type="transmembrane region" description="Helical" evidence="1">
    <location>
        <begin position="109"/>
        <end position="125"/>
    </location>
</feature>
<gene>
    <name evidence="2" type="ORF">IAD46_06045</name>
</gene>
<reference evidence="2" key="2">
    <citation type="journal article" date="2021" name="PeerJ">
        <title>Extensive microbial diversity within the chicken gut microbiome revealed by metagenomics and culture.</title>
        <authorList>
            <person name="Gilroy R."/>
            <person name="Ravi A."/>
            <person name="Getino M."/>
            <person name="Pursley I."/>
            <person name="Horton D.L."/>
            <person name="Alikhan N.F."/>
            <person name="Baker D."/>
            <person name="Gharbi K."/>
            <person name="Hall N."/>
            <person name="Watson M."/>
            <person name="Adriaenssens E.M."/>
            <person name="Foster-Nyarko E."/>
            <person name="Jarju S."/>
            <person name="Secka A."/>
            <person name="Antonio M."/>
            <person name="Oren A."/>
            <person name="Chaudhuri R.R."/>
            <person name="La Ragione R."/>
            <person name="Hildebrand F."/>
            <person name="Pallen M.J."/>
        </authorList>
    </citation>
    <scope>NUCLEOTIDE SEQUENCE</scope>
    <source>
        <strain evidence="2">ChiW17-6978</strain>
    </source>
</reference>
<dbReference type="Proteomes" id="UP000886758">
    <property type="component" value="Unassembled WGS sequence"/>
</dbReference>
<feature type="transmembrane region" description="Helical" evidence="1">
    <location>
        <begin position="200"/>
        <end position="223"/>
    </location>
</feature>
<dbReference type="AlphaFoldDB" id="A0A9D1GRM1"/>
<keyword evidence="1" id="KW-1133">Transmembrane helix</keyword>
<proteinExistence type="predicted"/>
<accession>A0A9D1GRM1</accession>
<protein>
    <submittedName>
        <fullName evidence="2">MptD family putative ECF transporter S component</fullName>
    </submittedName>
</protein>
<sequence>MDTQKIQETTVLALIENTKEMQDSATLKQVAFEEKMKKRDRSEKDENNMFRHFKIKDIVFLAIITACTLVTSAIMPLLIHVPVFGIIQLGLGLQFSVFPVIGLMKVRKAASMTIMGLFIALFLLMMFPPMALIVVCAILVEAIVFVIFRNYKNDWACVLAGTLYMPLTVPLLWLYYNVNYSVTGTENEAVSMFLGGTNPWVIVGMTIAITALCFVGSVIGMILSRELKKAGVLKK</sequence>
<comment type="caution">
    <text evidence="2">The sequence shown here is derived from an EMBL/GenBank/DDBJ whole genome shotgun (WGS) entry which is preliminary data.</text>
</comment>
<dbReference type="InterPro" id="IPR011733">
    <property type="entry name" value="CHP02185_IM"/>
</dbReference>
<organism evidence="2 3">
    <name type="scientific">Candidatus Pelethenecus faecipullorum</name>
    <dbReference type="NCBI Taxonomy" id="2840900"/>
    <lineage>
        <taxon>Bacteria</taxon>
        <taxon>Bacillati</taxon>
        <taxon>Mycoplasmatota</taxon>
        <taxon>Mollicutes</taxon>
        <taxon>Candidatus Pelethenecus</taxon>
    </lineage>
</organism>
<evidence type="ECO:0000313" key="3">
    <source>
        <dbReference type="Proteomes" id="UP000886758"/>
    </source>
</evidence>
<name>A0A9D1GRM1_9MOLU</name>
<evidence type="ECO:0000256" key="1">
    <source>
        <dbReference type="SAM" id="Phobius"/>
    </source>
</evidence>
<reference evidence="2" key="1">
    <citation type="submission" date="2020-10" db="EMBL/GenBank/DDBJ databases">
        <authorList>
            <person name="Gilroy R."/>
        </authorList>
    </citation>
    <scope>NUCLEOTIDE SEQUENCE</scope>
    <source>
        <strain evidence="2">ChiW17-6978</strain>
    </source>
</reference>
<feature type="transmembrane region" description="Helical" evidence="1">
    <location>
        <begin position="155"/>
        <end position="176"/>
    </location>
</feature>
<dbReference type="EMBL" id="DVLF01000188">
    <property type="protein sequence ID" value="HIT50574.1"/>
    <property type="molecule type" value="Genomic_DNA"/>
</dbReference>
<keyword evidence="1" id="KW-0472">Membrane</keyword>
<dbReference type="Pfam" id="PF09605">
    <property type="entry name" value="Trep_Strep"/>
    <property type="match status" value="1"/>
</dbReference>